<evidence type="ECO:0000313" key="18">
    <source>
        <dbReference type="EMBL" id="KAF7351010.1"/>
    </source>
</evidence>
<keyword evidence="8" id="KW-0547">Nucleotide-binding</keyword>
<feature type="transmembrane region" description="Helical" evidence="15">
    <location>
        <begin position="138"/>
        <end position="158"/>
    </location>
</feature>
<evidence type="ECO:0000256" key="13">
    <source>
        <dbReference type="ARBA" id="ARBA00023329"/>
    </source>
</evidence>
<dbReference type="InterPro" id="IPR036640">
    <property type="entry name" value="ABC1_TM_sf"/>
</dbReference>
<dbReference type="InterPro" id="IPR000996">
    <property type="entry name" value="Clathrin_L-chain"/>
</dbReference>
<comment type="subcellular location">
    <subcellularLocation>
        <location evidence="2">Cytoplasmic vesicle membrane</location>
        <topology evidence="2">Peripheral membrane protein</topology>
        <orientation evidence="2">Cytoplasmic side</orientation>
    </subcellularLocation>
    <subcellularLocation>
        <location evidence="3">Membrane</location>
        <location evidence="3">Coated pit</location>
        <topology evidence="3">Peripheral membrane protein</topology>
        <orientation evidence="3">Cytoplasmic side</orientation>
    </subcellularLocation>
    <subcellularLocation>
        <location evidence="1">Membrane</location>
        <topology evidence="1">Multi-pass membrane protein</topology>
    </subcellularLocation>
</comment>
<dbReference type="GO" id="GO:0016192">
    <property type="term" value="P:vesicle-mediated transport"/>
    <property type="evidence" value="ECO:0007669"/>
    <property type="project" value="InterPro"/>
</dbReference>
<evidence type="ECO:0000256" key="10">
    <source>
        <dbReference type="ARBA" id="ARBA00022989"/>
    </source>
</evidence>
<feature type="domain" description="ABC transmembrane type-1" evidence="17">
    <location>
        <begin position="681"/>
        <end position="953"/>
    </location>
</feature>
<feature type="transmembrane region" description="Helical" evidence="15">
    <location>
        <begin position="934"/>
        <end position="953"/>
    </location>
</feature>
<feature type="domain" description="ABC transporter" evidence="16">
    <location>
        <begin position="401"/>
        <end position="632"/>
    </location>
</feature>
<comment type="similarity">
    <text evidence="4">Belongs to the clathrin light chain family.</text>
</comment>
<dbReference type="PANTHER" id="PTHR24223">
    <property type="entry name" value="ATP-BINDING CASSETTE SUB-FAMILY C"/>
    <property type="match status" value="1"/>
</dbReference>
<dbReference type="GO" id="GO:0005524">
    <property type="term" value="F:ATP binding"/>
    <property type="evidence" value="ECO:0007669"/>
    <property type="project" value="UniProtKB-KW"/>
</dbReference>
<evidence type="ECO:0000256" key="12">
    <source>
        <dbReference type="ARBA" id="ARBA00023176"/>
    </source>
</evidence>
<dbReference type="Pfam" id="PF00664">
    <property type="entry name" value="ABC_membrane"/>
    <property type="match status" value="2"/>
</dbReference>
<dbReference type="SUPFAM" id="SSF90123">
    <property type="entry name" value="ABC transporter transmembrane region"/>
    <property type="match status" value="2"/>
</dbReference>
<name>A0A8H7CUQ7_9AGAR</name>
<feature type="domain" description="ABC transmembrane type-1" evidence="17">
    <location>
        <begin position="100"/>
        <end position="334"/>
    </location>
</feature>
<dbReference type="SMART" id="SM00382">
    <property type="entry name" value="AAA"/>
    <property type="match status" value="2"/>
</dbReference>
<evidence type="ECO:0000256" key="8">
    <source>
        <dbReference type="ARBA" id="ARBA00022741"/>
    </source>
</evidence>
<dbReference type="CDD" id="cd03244">
    <property type="entry name" value="ABCC_MRP_domain2"/>
    <property type="match status" value="1"/>
</dbReference>
<dbReference type="PROSITE" id="PS50893">
    <property type="entry name" value="ABC_TRANSPORTER_2"/>
    <property type="match status" value="2"/>
</dbReference>
<feature type="transmembrane region" description="Helical" evidence="15">
    <location>
        <begin position="25"/>
        <end position="44"/>
    </location>
</feature>
<accession>A0A8H7CUQ7</accession>
<dbReference type="InterPro" id="IPR027417">
    <property type="entry name" value="P-loop_NTPase"/>
</dbReference>
<evidence type="ECO:0000256" key="4">
    <source>
        <dbReference type="ARBA" id="ARBA00005263"/>
    </source>
</evidence>
<feature type="transmembrane region" description="Helical" evidence="15">
    <location>
        <begin position="911"/>
        <end position="927"/>
    </location>
</feature>
<dbReference type="InterPro" id="IPR017871">
    <property type="entry name" value="ABC_transporter-like_CS"/>
</dbReference>
<dbReference type="Pfam" id="PF01086">
    <property type="entry name" value="Clathrin_lg_ch"/>
    <property type="match status" value="1"/>
</dbReference>
<evidence type="ECO:0000256" key="5">
    <source>
        <dbReference type="ARBA" id="ARBA00022448"/>
    </source>
</evidence>
<dbReference type="PANTHER" id="PTHR24223:SF356">
    <property type="entry name" value="ATP-BINDING CASSETTE TRANSPORTER ABC4"/>
    <property type="match status" value="1"/>
</dbReference>
<keyword evidence="19" id="KW-1185">Reference proteome</keyword>
<keyword evidence="10 15" id="KW-1133">Transmembrane helix</keyword>
<protein>
    <submittedName>
        <fullName evidence="18">Multidrug resistance-associated ABC transporter</fullName>
    </submittedName>
</protein>
<keyword evidence="14" id="KW-0175">Coiled coil</keyword>
<dbReference type="Pfam" id="PF00005">
    <property type="entry name" value="ABC_tran"/>
    <property type="match status" value="2"/>
</dbReference>
<dbReference type="OrthoDB" id="6500128at2759"/>
<evidence type="ECO:0000259" key="17">
    <source>
        <dbReference type="PROSITE" id="PS50929"/>
    </source>
</evidence>
<keyword evidence="7" id="KW-0677">Repeat</keyword>
<dbReference type="FunFam" id="1.20.1560.10:FF:000013">
    <property type="entry name" value="ABC transporter C family member 2"/>
    <property type="match status" value="1"/>
</dbReference>
<dbReference type="Proteomes" id="UP000623467">
    <property type="component" value="Unassembled WGS sequence"/>
</dbReference>
<evidence type="ECO:0000256" key="14">
    <source>
        <dbReference type="SAM" id="Coils"/>
    </source>
</evidence>
<organism evidence="18 19">
    <name type="scientific">Mycena sanguinolenta</name>
    <dbReference type="NCBI Taxonomy" id="230812"/>
    <lineage>
        <taxon>Eukaryota</taxon>
        <taxon>Fungi</taxon>
        <taxon>Dikarya</taxon>
        <taxon>Basidiomycota</taxon>
        <taxon>Agaricomycotina</taxon>
        <taxon>Agaricomycetes</taxon>
        <taxon>Agaricomycetidae</taxon>
        <taxon>Agaricales</taxon>
        <taxon>Marasmiineae</taxon>
        <taxon>Mycenaceae</taxon>
        <taxon>Mycena</taxon>
    </lineage>
</organism>
<dbReference type="GO" id="GO:0016887">
    <property type="term" value="F:ATP hydrolysis activity"/>
    <property type="evidence" value="ECO:0007669"/>
    <property type="project" value="InterPro"/>
</dbReference>
<keyword evidence="6 15" id="KW-0812">Transmembrane</keyword>
<evidence type="ECO:0000259" key="16">
    <source>
        <dbReference type="PROSITE" id="PS50893"/>
    </source>
</evidence>
<evidence type="ECO:0000256" key="6">
    <source>
        <dbReference type="ARBA" id="ARBA00022692"/>
    </source>
</evidence>
<dbReference type="GO" id="GO:0140359">
    <property type="term" value="F:ABC-type transporter activity"/>
    <property type="evidence" value="ECO:0007669"/>
    <property type="project" value="InterPro"/>
</dbReference>
<feature type="domain" description="ABC transporter" evidence="16">
    <location>
        <begin position="1004"/>
        <end position="1216"/>
    </location>
</feature>
<evidence type="ECO:0000256" key="9">
    <source>
        <dbReference type="ARBA" id="ARBA00022840"/>
    </source>
</evidence>
<feature type="transmembrane region" description="Helical" evidence="15">
    <location>
        <begin position="675"/>
        <end position="702"/>
    </location>
</feature>
<dbReference type="GO" id="GO:0030132">
    <property type="term" value="C:clathrin coat of coated pit"/>
    <property type="evidence" value="ECO:0007669"/>
    <property type="project" value="InterPro"/>
</dbReference>
<keyword evidence="12" id="KW-0168">Coated pit</keyword>
<reference evidence="18" key="1">
    <citation type="submission" date="2020-05" db="EMBL/GenBank/DDBJ databases">
        <title>Mycena genomes resolve the evolution of fungal bioluminescence.</title>
        <authorList>
            <person name="Tsai I.J."/>
        </authorList>
    </citation>
    <scope>NUCLEOTIDE SEQUENCE</scope>
    <source>
        <strain evidence="18">160909Yilan</strain>
    </source>
</reference>
<evidence type="ECO:0000256" key="2">
    <source>
        <dbReference type="ARBA" id="ARBA00004180"/>
    </source>
</evidence>
<evidence type="ECO:0000256" key="15">
    <source>
        <dbReference type="SAM" id="Phobius"/>
    </source>
</evidence>
<keyword evidence="5" id="KW-0813">Transport</keyword>
<dbReference type="EMBL" id="JACAZH010000014">
    <property type="protein sequence ID" value="KAF7351010.1"/>
    <property type="molecule type" value="Genomic_DNA"/>
</dbReference>
<feature type="transmembrane region" description="Helical" evidence="15">
    <location>
        <begin position="99"/>
        <end position="118"/>
    </location>
</feature>
<dbReference type="PROSITE" id="PS50929">
    <property type="entry name" value="ABC_TM1F"/>
    <property type="match status" value="2"/>
</dbReference>
<dbReference type="InterPro" id="IPR050173">
    <property type="entry name" value="ABC_transporter_C-like"/>
</dbReference>
<proteinExistence type="inferred from homology"/>
<dbReference type="CDD" id="cd18596">
    <property type="entry name" value="ABC_6TM_VMR1_D1_like"/>
    <property type="match status" value="1"/>
</dbReference>
<dbReference type="SUPFAM" id="SSF52540">
    <property type="entry name" value="P-loop containing nucleoside triphosphate hydrolases"/>
    <property type="match status" value="2"/>
</dbReference>
<dbReference type="CDD" id="cd18604">
    <property type="entry name" value="ABC_6TM_VMR1_D2_like"/>
    <property type="match status" value="1"/>
</dbReference>
<comment type="caution">
    <text evidence="18">The sequence shown here is derived from an EMBL/GenBank/DDBJ whole genome shotgun (WGS) entry which is preliminary data.</text>
</comment>
<evidence type="ECO:0000256" key="7">
    <source>
        <dbReference type="ARBA" id="ARBA00022737"/>
    </source>
</evidence>
<dbReference type="CDD" id="cd03250">
    <property type="entry name" value="ABCC_MRP_domain1"/>
    <property type="match status" value="1"/>
</dbReference>
<dbReference type="GO" id="GO:0030130">
    <property type="term" value="C:clathrin coat of trans-Golgi network vesicle"/>
    <property type="evidence" value="ECO:0007669"/>
    <property type="project" value="InterPro"/>
</dbReference>
<dbReference type="Gene3D" id="1.20.1560.10">
    <property type="entry name" value="ABC transporter type 1, transmembrane domain"/>
    <property type="match status" value="2"/>
</dbReference>
<dbReference type="InterPro" id="IPR011527">
    <property type="entry name" value="ABC1_TM_dom"/>
</dbReference>
<feature type="transmembrane region" description="Helical" evidence="15">
    <location>
        <begin position="811"/>
        <end position="836"/>
    </location>
</feature>
<gene>
    <name evidence="18" type="ORF">MSAN_01663300</name>
</gene>
<feature type="transmembrane region" description="Helical" evidence="15">
    <location>
        <begin position="722"/>
        <end position="745"/>
    </location>
</feature>
<feature type="transmembrane region" description="Helical" evidence="15">
    <location>
        <begin position="209"/>
        <end position="236"/>
    </location>
</feature>
<dbReference type="Gene3D" id="3.40.50.300">
    <property type="entry name" value="P-loop containing nucleotide triphosphate hydrolases"/>
    <property type="match status" value="2"/>
</dbReference>
<dbReference type="PROSITE" id="PS00211">
    <property type="entry name" value="ABC_TRANSPORTER_1"/>
    <property type="match status" value="2"/>
</dbReference>
<feature type="transmembrane region" description="Helical" evidence="15">
    <location>
        <begin position="857"/>
        <end position="875"/>
    </location>
</feature>
<feature type="coiled-coil region" evidence="14">
    <location>
        <begin position="1374"/>
        <end position="1405"/>
    </location>
</feature>
<evidence type="ECO:0000313" key="19">
    <source>
        <dbReference type="Proteomes" id="UP000623467"/>
    </source>
</evidence>
<dbReference type="GO" id="GO:0005198">
    <property type="term" value="F:structural molecule activity"/>
    <property type="evidence" value="ECO:0007669"/>
    <property type="project" value="InterPro"/>
</dbReference>
<dbReference type="InterPro" id="IPR003439">
    <property type="entry name" value="ABC_transporter-like_ATP-bd"/>
</dbReference>
<feature type="transmembrane region" description="Helical" evidence="15">
    <location>
        <begin position="242"/>
        <end position="266"/>
    </location>
</feature>
<evidence type="ECO:0000256" key="1">
    <source>
        <dbReference type="ARBA" id="ARBA00004141"/>
    </source>
</evidence>
<keyword evidence="11 15" id="KW-0472">Membrane</keyword>
<sequence length="1470" mass="164353">MLYAYRDLWPLATRTTRPQDLSEGLILWLKILVLVVVSIFSPLFEPRCRSQDATPEEAASMFSRLTYTFFGSLDLVGISQNTHSCGLLRGLINVFRTEMVALTILYILQIILTLATPLGLNRLLRSLEVVSHIRPWFWIVWIFFATIFRTVISEWYMYIATRTMIQIEAVLTQQIFQHSLRFRINFELPSGSRAKDTTGKLMNLVTSDLFNITAVVDVWLVLVMAPVQIALCSWFLYAILGWSALVGLAVMIACLPLPAYITVRVMQGIQVLRMKRTDERVQAVTETMTILRMVKLFGWESRMRERMTEKRKLELDAVKQDKLLSLIVGNFNFFYPVSHNDRSICNIYVNHEASIDSFYSVPIMVKGKVSLGRLESLLTDTETLDSVPTSTQLPDDKVAGFHMTSFSWDADFSNPKFTLKIDSEIIFQPGINLITGPTGTGKTSMLLALLGEMCFKALEPDSWFGLDRAKGVAYAPQEYWLQNKSIRENIVMDTPFDEERYTKVLDQCALTTDLALFERGDRTVVGERGLTLSGGQKARITLARCIYSSAQIILLDDPLSALDSHTATHIVHKCLAGDMVAGRTVLLVTHNVPLASRIAHFMVVLGSDGSIQHGPVDQVLVQAVATLAEDLQRTAKHREATSNEPGPKHATAEEVAEGRVQWLPMKLYLSNLSKYSVLFWIAFVALIALNEITLVFQVWFLGYWSAQYERLPPSEVSPSHYLSIYAVILASAMVFYSGYFTIFTFGSMRASLVIHGRLMNSIVGSTMRWLDTTPTSRVIARATQDMQSVDDAMAVGVIRVLQLTLSLCVKFATIIIFSPAFLVPGLLITLIGALFGQLFMRTQLPVKREMSNARSPILGHFSAVITGLACIRAFGVQDSFFQESQLHIDHYTRIAITYHNLNRWIACRSDILGGAFMAILASYLVYIRKDDAVATGFVLNNAFGYSLMVLQWVKYFNIVELNGTMPSIGNSLERILKYINVEQEGNPTKCQRPPPASWPASGHLVVSNLVARYSQDGPPILRNISFEIQPGERIGIVGRTGSGKSSLILSLLRCIITEGTITYDGIQTDSLELDILRSNITIVPQVPELLSGTLRYNLDPFSEYEESVFVVSGGGANLSLGQRQVLALARAIVRDSKLLILDEATSAIDYATDAVIQSTLRDELKSDVTVLTIAHRLQTIMDFDRVMVLDAGTLVEFDTPRALLKKEKGHLKMLVEGSVDKETLYAIRAVARTRSTLKLRPRSFPDISLDGDIPAVPSLPATTARSTSDFFDFEEPRETVVKVTGDDEIEKFSSEFPDIDVPVSPPVQQPIFGQPQQPTFGAPRPQPSVYSSTPILTQEIEMDEPQVIKDWREKQAAEIQARDEASKARRQETITQAEKDIDAFYDEYAKKKERAIRDNKDSERHFLETLTNSLSTGTTWQRICDLVDLENSQSKTIARAGPGTTDLTRFKEVLLRLKREGDAAPGAGGY</sequence>
<evidence type="ECO:0000256" key="3">
    <source>
        <dbReference type="ARBA" id="ARBA00004277"/>
    </source>
</evidence>
<evidence type="ECO:0000256" key="11">
    <source>
        <dbReference type="ARBA" id="ARBA00023136"/>
    </source>
</evidence>
<dbReference type="InterPro" id="IPR003593">
    <property type="entry name" value="AAA+_ATPase"/>
</dbReference>
<keyword evidence="9" id="KW-0067">ATP-binding</keyword>
<keyword evidence="13" id="KW-0968">Cytoplasmic vesicle</keyword>
<dbReference type="GO" id="GO:0006886">
    <property type="term" value="P:intracellular protein transport"/>
    <property type="evidence" value="ECO:0007669"/>
    <property type="project" value="InterPro"/>
</dbReference>